<organism evidence="1 2">
    <name type="scientific">Cotesia glomerata</name>
    <name type="common">Lepidopteran parasitic wasp</name>
    <name type="synonym">Apanteles glomeratus</name>
    <dbReference type="NCBI Taxonomy" id="32391"/>
    <lineage>
        <taxon>Eukaryota</taxon>
        <taxon>Metazoa</taxon>
        <taxon>Ecdysozoa</taxon>
        <taxon>Arthropoda</taxon>
        <taxon>Hexapoda</taxon>
        <taxon>Insecta</taxon>
        <taxon>Pterygota</taxon>
        <taxon>Neoptera</taxon>
        <taxon>Endopterygota</taxon>
        <taxon>Hymenoptera</taxon>
        <taxon>Apocrita</taxon>
        <taxon>Ichneumonoidea</taxon>
        <taxon>Braconidae</taxon>
        <taxon>Microgastrinae</taxon>
        <taxon>Cotesia</taxon>
    </lineage>
</organism>
<evidence type="ECO:0000313" key="2">
    <source>
        <dbReference type="Proteomes" id="UP000826195"/>
    </source>
</evidence>
<keyword evidence="2" id="KW-1185">Reference proteome</keyword>
<sequence length="165" mass="19341">MLWKEPTHQVSQCWGIVQSLMLLTTRECPHQWKLAPPPNQLATTRDSYARRWYSTTANRRSLPLNQSSYIQLHPAKLHGWYTLDYDRMGVAIHKSEGERRSLSEPLTDDFINYYPYLSTPHVLFHLRYTLRIYPPLAPPTSFSRSQATFLQPNINKVLTITEVRI</sequence>
<accession>A0AAV7J0M2</accession>
<gene>
    <name evidence="1" type="ORF">KQX54_010825</name>
</gene>
<proteinExistence type="predicted"/>
<comment type="caution">
    <text evidence="1">The sequence shown here is derived from an EMBL/GenBank/DDBJ whole genome shotgun (WGS) entry which is preliminary data.</text>
</comment>
<dbReference type="Proteomes" id="UP000826195">
    <property type="component" value="Unassembled WGS sequence"/>
</dbReference>
<evidence type="ECO:0000313" key="1">
    <source>
        <dbReference type="EMBL" id="KAH0564253.1"/>
    </source>
</evidence>
<dbReference type="EMBL" id="JAHXZJ010000002">
    <property type="protein sequence ID" value="KAH0564253.1"/>
    <property type="molecule type" value="Genomic_DNA"/>
</dbReference>
<name>A0AAV7J0M2_COTGL</name>
<protein>
    <submittedName>
        <fullName evidence="1">Uncharacterized protein</fullName>
    </submittedName>
</protein>
<dbReference type="AlphaFoldDB" id="A0AAV7J0M2"/>
<reference evidence="1 2" key="1">
    <citation type="journal article" date="2021" name="J. Hered.">
        <title>A chromosome-level genome assembly of the parasitoid wasp, Cotesia glomerata (Hymenoptera: Braconidae).</title>
        <authorList>
            <person name="Pinto B.J."/>
            <person name="Weis J.J."/>
            <person name="Gamble T."/>
            <person name="Ode P.J."/>
            <person name="Paul R."/>
            <person name="Zaspel J.M."/>
        </authorList>
    </citation>
    <scope>NUCLEOTIDE SEQUENCE [LARGE SCALE GENOMIC DNA]</scope>
    <source>
        <strain evidence="1">CgM1</strain>
    </source>
</reference>